<feature type="region of interest" description="Disordered" evidence="1">
    <location>
        <begin position="222"/>
        <end position="355"/>
    </location>
</feature>
<feature type="compositionally biased region" description="Low complexity" evidence="1">
    <location>
        <begin position="286"/>
        <end position="295"/>
    </location>
</feature>
<proteinExistence type="predicted"/>
<dbReference type="VEuPathDB" id="FungiDB:PGTG_05122"/>
<organism evidence="2 3">
    <name type="scientific">Puccinia graminis f. sp. tritici (strain CRL 75-36-700-3 / race SCCL)</name>
    <name type="common">Black stem rust fungus</name>
    <dbReference type="NCBI Taxonomy" id="418459"/>
    <lineage>
        <taxon>Eukaryota</taxon>
        <taxon>Fungi</taxon>
        <taxon>Dikarya</taxon>
        <taxon>Basidiomycota</taxon>
        <taxon>Pucciniomycotina</taxon>
        <taxon>Pucciniomycetes</taxon>
        <taxon>Pucciniales</taxon>
        <taxon>Pucciniaceae</taxon>
        <taxon>Puccinia</taxon>
    </lineage>
</organism>
<gene>
    <name evidence="2" type="ORF">PGTG_05122</name>
</gene>
<accession>E3K6K0</accession>
<name>E3K6K0_PUCGT</name>
<keyword evidence="3" id="KW-1185">Reference proteome</keyword>
<protein>
    <submittedName>
        <fullName evidence="2">Uncharacterized protein</fullName>
    </submittedName>
</protein>
<dbReference type="HOGENOM" id="CLU_045924_0_0_1"/>
<evidence type="ECO:0000313" key="3">
    <source>
        <dbReference type="Proteomes" id="UP000008783"/>
    </source>
</evidence>
<feature type="compositionally biased region" description="Acidic residues" evidence="1">
    <location>
        <begin position="305"/>
        <end position="314"/>
    </location>
</feature>
<reference evidence="3" key="2">
    <citation type="journal article" date="2011" name="Proc. Natl. Acad. Sci. U.S.A.">
        <title>Obligate biotrophy features unraveled by the genomic analysis of rust fungi.</title>
        <authorList>
            <person name="Duplessis S."/>
            <person name="Cuomo C.A."/>
            <person name="Lin Y.-C."/>
            <person name="Aerts A."/>
            <person name="Tisserant E."/>
            <person name="Veneault-Fourrey C."/>
            <person name="Joly D.L."/>
            <person name="Hacquard S."/>
            <person name="Amselem J."/>
            <person name="Cantarel B.L."/>
            <person name="Chiu R."/>
            <person name="Coutinho P.M."/>
            <person name="Feau N."/>
            <person name="Field M."/>
            <person name="Frey P."/>
            <person name="Gelhaye E."/>
            <person name="Goldberg J."/>
            <person name="Grabherr M.G."/>
            <person name="Kodira C.D."/>
            <person name="Kohler A."/>
            <person name="Kuees U."/>
            <person name="Lindquist E.A."/>
            <person name="Lucas S.M."/>
            <person name="Mago R."/>
            <person name="Mauceli E."/>
            <person name="Morin E."/>
            <person name="Murat C."/>
            <person name="Pangilinan J.L."/>
            <person name="Park R."/>
            <person name="Pearson M."/>
            <person name="Quesneville H."/>
            <person name="Rouhier N."/>
            <person name="Sakthikumar S."/>
            <person name="Salamov A.A."/>
            <person name="Schmutz J."/>
            <person name="Selles B."/>
            <person name="Shapiro H."/>
            <person name="Tanguay P."/>
            <person name="Tuskan G.A."/>
            <person name="Henrissat B."/>
            <person name="Van de Peer Y."/>
            <person name="Rouze P."/>
            <person name="Ellis J.G."/>
            <person name="Dodds P.N."/>
            <person name="Schein J.E."/>
            <person name="Zhong S."/>
            <person name="Hamelin R.C."/>
            <person name="Grigoriev I.V."/>
            <person name="Szabo L.J."/>
            <person name="Martin F."/>
        </authorList>
    </citation>
    <scope>NUCLEOTIDE SEQUENCE [LARGE SCALE GENOMIC DNA]</scope>
    <source>
        <strain evidence="3">CRL 75-36-700-3 / race SCCL</strain>
    </source>
</reference>
<evidence type="ECO:0000313" key="2">
    <source>
        <dbReference type="EMBL" id="EFP79897.1"/>
    </source>
</evidence>
<dbReference type="OrthoDB" id="10282771at2759"/>
<evidence type="ECO:0000256" key="1">
    <source>
        <dbReference type="SAM" id="MobiDB-lite"/>
    </source>
</evidence>
<dbReference type="GeneID" id="10533588"/>
<dbReference type="RefSeq" id="XP_003324316.1">
    <property type="nucleotide sequence ID" value="XM_003324268.1"/>
</dbReference>
<sequence>MSHPAEDQATEALPTAIIPVERRLRYPIIYLSYHVWVEHRVLFPDGTPSYARRSEAPRTPENWRYHHECITTTYDEVAPIPPCKVPFDHLSLRDFKRGVIELIGSTRSDFDFVGVLRAADSANKLQWRGYRTWPGGPTPRNMNVRYHFRDFARMATRAVLPMKIHLKLFMDDPAQIVGNRRYWTWIPHIWPHEVIAPFVPNGKLPPPPEDCLVLGGQLPLPHAGEQATTSRLSVDTPASPFRNADDDPTTTQLSMGPAPSLSSWVIETPSSTTPTPPLVQSPSVHSSSARARSSSYFEPPCSSDSDSDSNEPEIDAPLSSPVATEDVESTAVNAPPSSPHILVTDERVNSGPSGI</sequence>
<dbReference type="AlphaFoldDB" id="E3K6K0"/>
<dbReference type="EMBL" id="DS178274">
    <property type="protein sequence ID" value="EFP79897.1"/>
    <property type="molecule type" value="Genomic_DNA"/>
</dbReference>
<dbReference type="InParanoid" id="E3K6K0"/>
<feature type="compositionally biased region" description="Polar residues" evidence="1">
    <location>
        <begin position="249"/>
        <end position="265"/>
    </location>
</feature>
<reference key="1">
    <citation type="submission" date="2007-01" db="EMBL/GenBank/DDBJ databases">
        <title>The Genome Sequence of Puccinia graminis f. sp. tritici Strain CRL 75-36-700-3.</title>
        <authorList>
            <consortium name="The Broad Institute Genome Sequencing Platform"/>
            <person name="Birren B."/>
            <person name="Lander E."/>
            <person name="Galagan J."/>
            <person name="Nusbaum C."/>
            <person name="Devon K."/>
            <person name="Cuomo C."/>
            <person name="Jaffe D."/>
            <person name="Butler J."/>
            <person name="Alvarez P."/>
            <person name="Gnerre S."/>
            <person name="Grabherr M."/>
            <person name="Mauceli E."/>
            <person name="Brockman W."/>
            <person name="Young S."/>
            <person name="LaButti K."/>
            <person name="Sykes S."/>
            <person name="DeCaprio D."/>
            <person name="Crawford M."/>
            <person name="Koehrsen M."/>
            <person name="Engels R."/>
            <person name="Montgomery P."/>
            <person name="Pearson M."/>
            <person name="Howarth C."/>
            <person name="Larson L."/>
            <person name="White J."/>
            <person name="Zeng Q."/>
            <person name="Kodira C."/>
            <person name="Yandava C."/>
            <person name="Alvarado L."/>
            <person name="O'Leary S."/>
            <person name="Szabo L."/>
            <person name="Dean R."/>
            <person name="Schein J."/>
        </authorList>
    </citation>
    <scope>NUCLEOTIDE SEQUENCE</scope>
    <source>
        <strain>CRL 75-36-700-3</strain>
    </source>
</reference>
<dbReference type="Proteomes" id="UP000008783">
    <property type="component" value="Unassembled WGS sequence"/>
</dbReference>
<dbReference type="KEGG" id="pgr:PGTG_05122"/>